<feature type="coiled-coil region" evidence="7">
    <location>
        <begin position="424"/>
        <end position="461"/>
    </location>
</feature>
<feature type="compositionally biased region" description="Polar residues" evidence="8">
    <location>
        <begin position="274"/>
        <end position="288"/>
    </location>
</feature>
<dbReference type="PROSITE" id="PS50188">
    <property type="entry name" value="B302_SPRY"/>
    <property type="match status" value="1"/>
</dbReference>
<dbReference type="GO" id="GO:0016874">
    <property type="term" value="F:ligase activity"/>
    <property type="evidence" value="ECO:0007669"/>
    <property type="project" value="UniProtKB-KW"/>
</dbReference>
<dbReference type="Pfam" id="PF00643">
    <property type="entry name" value="zf-B_box"/>
    <property type="match status" value="1"/>
</dbReference>
<keyword evidence="7" id="KW-0175">Coiled coil</keyword>
<dbReference type="InterPro" id="IPR043136">
    <property type="entry name" value="B30.2/SPRY_sf"/>
</dbReference>
<evidence type="ECO:0000256" key="7">
    <source>
        <dbReference type="SAM" id="Coils"/>
    </source>
</evidence>
<dbReference type="InterPro" id="IPR051051">
    <property type="entry name" value="E3_ubiq-ligase_TRIM/RNF"/>
</dbReference>
<dbReference type="Proteomes" id="UP000515150">
    <property type="component" value="Chromosome 6"/>
</dbReference>
<dbReference type="InterPro" id="IPR000315">
    <property type="entry name" value="Znf_B-box"/>
</dbReference>
<dbReference type="PROSITE" id="PS00518">
    <property type="entry name" value="ZF_RING_1"/>
    <property type="match status" value="1"/>
</dbReference>
<evidence type="ECO:0000313" key="12">
    <source>
        <dbReference type="Proteomes" id="UP000515150"/>
    </source>
</evidence>
<dbReference type="InterPro" id="IPR013083">
    <property type="entry name" value="Znf_RING/FYVE/PHD"/>
</dbReference>
<feature type="domain" description="B30.2/SPRY" evidence="11">
    <location>
        <begin position="588"/>
        <end position="785"/>
    </location>
</feature>
<dbReference type="SUPFAM" id="SSF57850">
    <property type="entry name" value="RING/U-box"/>
    <property type="match status" value="1"/>
</dbReference>
<dbReference type="SMART" id="SM00589">
    <property type="entry name" value="PRY"/>
    <property type="match status" value="1"/>
</dbReference>
<dbReference type="SMART" id="SM00449">
    <property type="entry name" value="SPRY"/>
    <property type="match status" value="1"/>
</dbReference>
<dbReference type="Pfam" id="PF13765">
    <property type="entry name" value="PRY"/>
    <property type="match status" value="1"/>
</dbReference>
<dbReference type="SMART" id="SM00184">
    <property type="entry name" value="RING"/>
    <property type="match status" value="1"/>
</dbReference>
<dbReference type="InterPro" id="IPR001841">
    <property type="entry name" value="Znf_RING"/>
</dbReference>
<evidence type="ECO:0000256" key="3">
    <source>
        <dbReference type="ARBA" id="ARBA00022771"/>
    </source>
</evidence>
<dbReference type="RefSeq" id="XP_029009160.1">
    <property type="nucleotide sequence ID" value="XM_029153327.3"/>
</dbReference>
<feature type="compositionally biased region" description="Low complexity" evidence="8">
    <location>
        <begin position="121"/>
        <end position="136"/>
    </location>
</feature>
<dbReference type="InterPro" id="IPR006574">
    <property type="entry name" value="PRY"/>
</dbReference>
<dbReference type="InParanoid" id="A0A6P7MSI0"/>
<feature type="region of interest" description="Disordered" evidence="8">
    <location>
        <begin position="109"/>
        <end position="137"/>
    </location>
</feature>
<dbReference type="Pfam" id="PF00622">
    <property type="entry name" value="SPRY"/>
    <property type="match status" value="1"/>
</dbReference>
<dbReference type="GO" id="GO:0045087">
    <property type="term" value="P:innate immune response"/>
    <property type="evidence" value="ECO:0007669"/>
    <property type="project" value="UniProtKB-KW"/>
</dbReference>
<keyword evidence="5" id="KW-0391">Immunity</keyword>
<dbReference type="KEGG" id="bspl:114857149"/>
<dbReference type="Gene3D" id="2.60.120.920">
    <property type="match status" value="1"/>
</dbReference>
<organism evidence="12 13">
    <name type="scientific">Betta splendens</name>
    <name type="common">Siamese fighting fish</name>
    <dbReference type="NCBI Taxonomy" id="158456"/>
    <lineage>
        <taxon>Eukaryota</taxon>
        <taxon>Metazoa</taxon>
        <taxon>Chordata</taxon>
        <taxon>Craniata</taxon>
        <taxon>Vertebrata</taxon>
        <taxon>Euteleostomi</taxon>
        <taxon>Actinopterygii</taxon>
        <taxon>Neopterygii</taxon>
        <taxon>Teleostei</taxon>
        <taxon>Neoteleostei</taxon>
        <taxon>Acanthomorphata</taxon>
        <taxon>Anabantaria</taxon>
        <taxon>Anabantiformes</taxon>
        <taxon>Anabantoidei</taxon>
        <taxon>Osphronemidae</taxon>
        <taxon>Betta</taxon>
    </lineage>
</organism>
<feature type="domain" description="RING-type" evidence="9">
    <location>
        <begin position="55"/>
        <end position="97"/>
    </location>
</feature>
<feature type="domain" description="B box-type" evidence="10">
    <location>
        <begin position="387"/>
        <end position="423"/>
    </location>
</feature>
<dbReference type="InterPro" id="IPR017907">
    <property type="entry name" value="Znf_RING_CS"/>
</dbReference>
<dbReference type="SUPFAM" id="SSF57845">
    <property type="entry name" value="B-box zinc-binding domain"/>
    <property type="match status" value="1"/>
</dbReference>
<keyword evidence="2" id="KW-0479">Metal-binding</keyword>
<dbReference type="SMART" id="SM00336">
    <property type="entry name" value="BBOX"/>
    <property type="match status" value="1"/>
</dbReference>
<evidence type="ECO:0000259" key="11">
    <source>
        <dbReference type="PROSITE" id="PS50188"/>
    </source>
</evidence>
<dbReference type="PANTHER" id="PTHR25465">
    <property type="entry name" value="B-BOX DOMAIN CONTAINING"/>
    <property type="match status" value="1"/>
</dbReference>
<dbReference type="AlphaFoldDB" id="A0A6P7MSI0"/>
<feature type="compositionally biased region" description="Polar residues" evidence="8">
    <location>
        <begin position="38"/>
        <end position="47"/>
    </location>
</feature>
<keyword evidence="3 6" id="KW-0863">Zinc-finger</keyword>
<dbReference type="PROSITE" id="PS50089">
    <property type="entry name" value="ZF_RING_2"/>
    <property type="match status" value="1"/>
</dbReference>
<feature type="region of interest" description="Disordered" evidence="8">
    <location>
        <begin position="149"/>
        <end position="294"/>
    </location>
</feature>
<evidence type="ECO:0000256" key="8">
    <source>
        <dbReference type="SAM" id="MobiDB-lite"/>
    </source>
</evidence>
<evidence type="ECO:0000256" key="4">
    <source>
        <dbReference type="ARBA" id="ARBA00022833"/>
    </source>
</evidence>
<dbReference type="SUPFAM" id="SSF49899">
    <property type="entry name" value="Concanavalin A-like lectins/glucanases"/>
    <property type="match status" value="1"/>
</dbReference>
<dbReference type="Gene3D" id="3.30.40.10">
    <property type="entry name" value="Zinc/RING finger domain, C3HC4 (zinc finger)"/>
    <property type="match status" value="1"/>
</dbReference>
<sequence length="785" mass="86918">MVFTTCVECAFKNRPGQRKRNSNIWPRPAALSADKQKANSGRTNMGQSLETPTRCPLCSELTLEPVTLKCNHRFCRRCIGDLWSVHPNGPYHCPEWRCKTVYQTPPFDDSSIRPPASGGRNQASSSAATSTNSEQTFLDSLLRRPSLTRHLLGKRKASAPAPEQPDRKRSTVASPQAPSDHTDTPAPSAASESSEKAADAEPRQPEDGHGKSTSKAASARDTQQELSVQQNKPKSEDVITLGDSDSSSEVDICDAPPPATPGKDTQAIGMKSVSPANSNSFPGVSTPGTDEPLSRDFSRTPLIFPKHPTAPSGSSSHLGVFSRSGSKNACSVPCHYCPKSRCQHAVKSCLVCGASMCAEHLRPHLDSPVFQNHTLVPPMEDISLWRCQEHQEINRIYCRQCGVCVCTVCTVIGSHRDHVCISVRDAERELRGNLKEEIKQLQDTEQQVKNRLNELTEKKETFTVVLTEAQKGVQQQYGAIREALEKEEQSALQCVKKEETRVLGALEEKLGHLRSALQSVQQGLHTLEELADTKGDKCVQDQAFIMEYSKIAQLTSNMEGCVDRFEAPEEVDQARLKCLQSWTEKRLDTVVTVADQDRDLYRLQYGTIPLMDADTAHPKLQLSDNNRKVAYVEAQQAYAEHGARFSCFPQVLAARALQGGRWYWEVNVSMDDGRWKVGLCEGQIARKGQKDNSRLGFNSYSWCLACDRKKVEALHNKVCVPVDADGLQRVGVFLDFEEGLLSFFSVTPGGSLALMHTYKHRFTEPLYPALSVSKTQLVVCDLFQS</sequence>
<dbReference type="InterPro" id="IPR003879">
    <property type="entry name" value="Butyrophylin_SPRY"/>
</dbReference>
<dbReference type="InterPro" id="IPR003877">
    <property type="entry name" value="SPRY_dom"/>
</dbReference>
<name>A0A6P7MSI0_BETSP</name>
<evidence type="ECO:0000259" key="10">
    <source>
        <dbReference type="PROSITE" id="PS50119"/>
    </source>
</evidence>
<keyword evidence="4" id="KW-0862">Zinc</keyword>
<dbReference type="InterPro" id="IPR013320">
    <property type="entry name" value="ConA-like_dom_sf"/>
</dbReference>
<dbReference type="FunCoup" id="A0A6P7MSI0">
    <property type="interactions" value="41"/>
</dbReference>
<dbReference type="Pfam" id="PF15227">
    <property type="entry name" value="zf-C3HC4_4"/>
    <property type="match status" value="1"/>
</dbReference>
<evidence type="ECO:0000256" key="1">
    <source>
        <dbReference type="ARBA" id="ARBA00022588"/>
    </source>
</evidence>
<feature type="region of interest" description="Disordered" evidence="8">
    <location>
        <begin position="16"/>
        <end position="47"/>
    </location>
</feature>
<dbReference type="GeneID" id="114857149"/>
<evidence type="ECO:0000256" key="2">
    <source>
        <dbReference type="ARBA" id="ARBA00022723"/>
    </source>
</evidence>
<dbReference type="OrthoDB" id="6105938at2759"/>
<proteinExistence type="predicted"/>
<keyword evidence="12" id="KW-1185">Reference proteome</keyword>
<dbReference type="GO" id="GO:0005737">
    <property type="term" value="C:cytoplasm"/>
    <property type="evidence" value="ECO:0007669"/>
    <property type="project" value="UniProtKB-ARBA"/>
</dbReference>
<evidence type="ECO:0000259" key="9">
    <source>
        <dbReference type="PROSITE" id="PS50089"/>
    </source>
</evidence>
<dbReference type="PROSITE" id="PS50119">
    <property type="entry name" value="ZF_BBOX"/>
    <property type="match status" value="1"/>
</dbReference>
<dbReference type="Gene3D" id="4.10.830.40">
    <property type="match status" value="1"/>
</dbReference>
<dbReference type="CDD" id="cd19756">
    <property type="entry name" value="Bbox2"/>
    <property type="match status" value="1"/>
</dbReference>
<accession>A0A6P7MSI0</accession>
<feature type="compositionally biased region" description="Polar residues" evidence="8">
    <location>
        <begin position="211"/>
        <end position="232"/>
    </location>
</feature>
<keyword evidence="1" id="KW-0399">Innate immunity</keyword>
<evidence type="ECO:0000256" key="5">
    <source>
        <dbReference type="ARBA" id="ARBA00022859"/>
    </source>
</evidence>
<dbReference type="PANTHER" id="PTHR25465:SF35">
    <property type="entry name" value="E3 UBIQUITIN_ISG15 LIGASE TRIM25-RELATED"/>
    <property type="match status" value="1"/>
</dbReference>
<dbReference type="GO" id="GO:0008270">
    <property type="term" value="F:zinc ion binding"/>
    <property type="evidence" value="ECO:0007669"/>
    <property type="project" value="UniProtKB-KW"/>
</dbReference>
<keyword evidence="13" id="KW-0436">Ligase</keyword>
<dbReference type="Gene3D" id="3.30.160.60">
    <property type="entry name" value="Classic Zinc Finger"/>
    <property type="match status" value="1"/>
</dbReference>
<evidence type="ECO:0000313" key="13">
    <source>
        <dbReference type="RefSeq" id="XP_029009160.1"/>
    </source>
</evidence>
<evidence type="ECO:0000256" key="6">
    <source>
        <dbReference type="PROSITE-ProRule" id="PRU00024"/>
    </source>
</evidence>
<protein>
    <submittedName>
        <fullName evidence="13">E3 ubiquitin/ISG15 ligase TRIM25 isoform X1</fullName>
    </submittedName>
</protein>
<reference evidence="13" key="1">
    <citation type="submission" date="2025-08" db="UniProtKB">
        <authorList>
            <consortium name="RefSeq"/>
        </authorList>
    </citation>
    <scope>IDENTIFICATION</scope>
</reference>
<gene>
    <name evidence="13" type="primary">si:dkey-29p10.4</name>
</gene>
<feature type="compositionally biased region" description="Basic and acidic residues" evidence="8">
    <location>
        <begin position="193"/>
        <end position="210"/>
    </location>
</feature>
<dbReference type="PRINTS" id="PR01407">
    <property type="entry name" value="BUTYPHLNCDUF"/>
</dbReference>
<dbReference type="InterPro" id="IPR001870">
    <property type="entry name" value="B30.2/SPRY"/>
</dbReference>